<organism evidence="7 8">
    <name type="scientific">Fusobacterium necrogenes</name>
    <dbReference type="NCBI Taxonomy" id="858"/>
    <lineage>
        <taxon>Bacteria</taxon>
        <taxon>Fusobacteriati</taxon>
        <taxon>Fusobacteriota</taxon>
        <taxon>Fusobacteriia</taxon>
        <taxon>Fusobacteriales</taxon>
        <taxon>Fusobacteriaceae</taxon>
        <taxon>Fusobacterium</taxon>
    </lineage>
</organism>
<sequence length="264" mass="29515">MRILVVGDIVGSPGRETLKTFLEKKGKGYDFIIVNGENAAAGFGLTVKLADQLQEWGCDVITSGNHIWDKKELYEYLDRSDRVLRPANYPDENTPGKGYTIVKDRKGNKIGVLSIQGRVFMPPIDCPFKKAKEIIKEIRKETKFIIVDFHAEATSEKIAMGWHLDGYASVVFGTHTHIQTADERILPEGTGYITDVGMTGSENGVIGMKVQSVLPKFLNSLPQRFEIAEGNERLCGLDIELDEETGECKKIERISKTLMEISYL</sequence>
<dbReference type="FunFam" id="3.60.21.10:FF:000016">
    <property type="entry name" value="Putative metallophosphoesterase"/>
    <property type="match status" value="1"/>
</dbReference>
<dbReference type="GO" id="GO:0046872">
    <property type="term" value="F:metal ion binding"/>
    <property type="evidence" value="ECO:0007669"/>
    <property type="project" value="UniProtKB-KW"/>
</dbReference>
<keyword evidence="1 6" id="KW-0479">Metal-binding</keyword>
<dbReference type="PANTHER" id="PTHR36303:SF1">
    <property type="entry name" value="2',3'-CYCLIC-NUCLEOTIDE 2'-PHOSPHODIESTERASE"/>
    <property type="match status" value="1"/>
</dbReference>
<protein>
    <submittedName>
        <fullName evidence="7">Metallophosphoesterase, MG_246/BB_0505 family</fullName>
    </submittedName>
</protein>
<dbReference type="AlphaFoldDB" id="A0A377GYN9"/>
<dbReference type="OrthoDB" id="9801109at2"/>
<evidence type="ECO:0000256" key="6">
    <source>
        <dbReference type="PIRSR" id="PIRSR004789-51"/>
    </source>
</evidence>
<evidence type="ECO:0000313" key="7">
    <source>
        <dbReference type="EMBL" id="STO31983.1"/>
    </source>
</evidence>
<dbReference type="GO" id="GO:0004113">
    <property type="term" value="F:2',3'-cyclic-nucleotide 3'-phosphodiesterase activity"/>
    <property type="evidence" value="ECO:0007669"/>
    <property type="project" value="TreeGrafter"/>
</dbReference>
<accession>A0A377GYN9</accession>
<dbReference type="EMBL" id="UGGU01000003">
    <property type="protein sequence ID" value="STO31983.1"/>
    <property type="molecule type" value="Genomic_DNA"/>
</dbReference>
<dbReference type="CDD" id="cd07382">
    <property type="entry name" value="MPP_DR1281"/>
    <property type="match status" value="1"/>
</dbReference>
<dbReference type="Proteomes" id="UP000255328">
    <property type="component" value="Unassembled WGS sequence"/>
</dbReference>
<evidence type="ECO:0000256" key="1">
    <source>
        <dbReference type="ARBA" id="ARBA00022723"/>
    </source>
</evidence>
<evidence type="ECO:0000256" key="5">
    <source>
        <dbReference type="PIRSR" id="PIRSR004789-50"/>
    </source>
</evidence>
<feature type="binding site" evidence="6">
    <location>
        <position position="8"/>
    </location>
    <ligand>
        <name>Fe cation</name>
        <dbReference type="ChEBI" id="CHEBI:24875"/>
        <label>1</label>
    </ligand>
</feature>
<feature type="binding site" evidence="6">
    <location>
        <position position="65"/>
    </location>
    <ligand>
        <name>Fe cation</name>
        <dbReference type="ChEBI" id="CHEBI:24875"/>
        <label>2</label>
    </ligand>
</feature>
<keyword evidence="3" id="KW-0408">Iron</keyword>
<keyword evidence="8" id="KW-1185">Reference proteome</keyword>
<name>A0A377GYN9_9FUSO</name>
<feature type="binding site" evidence="6">
    <location>
        <position position="37"/>
    </location>
    <ligand>
        <name>Fe cation</name>
        <dbReference type="ChEBI" id="CHEBI:24875"/>
        <label>2</label>
    </ligand>
</feature>
<feature type="active site" description="Proton donor" evidence="5">
    <location>
        <position position="66"/>
    </location>
</feature>
<evidence type="ECO:0000256" key="2">
    <source>
        <dbReference type="ARBA" id="ARBA00022801"/>
    </source>
</evidence>
<feature type="binding site" evidence="6">
    <location>
        <position position="175"/>
    </location>
    <ligand>
        <name>Fe cation</name>
        <dbReference type="ChEBI" id="CHEBI:24875"/>
        <label>2</label>
    </ligand>
</feature>
<dbReference type="NCBIfam" id="TIGR00282">
    <property type="entry name" value="TIGR00282 family metallophosphoesterase"/>
    <property type="match status" value="1"/>
</dbReference>
<proteinExistence type="inferred from homology"/>
<feature type="binding site" evidence="6">
    <location>
        <position position="150"/>
    </location>
    <ligand>
        <name>Fe cation</name>
        <dbReference type="ChEBI" id="CHEBI:24875"/>
        <label>2</label>
    </ligand>
</feature>
<dbReference type="Gene3D" id="3.60.21.10">
    <property type="match status" value="1"/>
</dbReference>
<feature type="binding site" evidence="6">
    <location>
        <position position="38"/>
    </location>
    <ligand>
        <name>Fe cation</name>
        <dbReference type="ChEBI" id="CHEBI:24875"/>
        <label>1</label>
    </ligand>
</feature>
<gene>
    <name evidence="7" type="ORF">NCTC10723_01447</name>
</gene>
<feature type="binding site" evidence="6">
    <location>
        <position position="37"/>
    </location>
    <ligand>
        <name>Fe cation</name>
        <dbReference type="ChEBI" id="CHEBI:24875"/>
        <label>1</label>
    </ligand>
</feature>
<dbReference type="InterPro" id="IPR029052">
    <property type="entry name" value="Metallo-depent_PP-like"/>
</dbReference>
<keyword evidence="2" id="KW-0378">Hydrolase</keyword>
<dbReference type="RefSeq" id="WP_115270775.1">
    <property type="nucleotide sequence ID" value="NZ_UGGU01000003.1"/>
</dbReference>
<dbReference type="PANTHER" id="PTHR36303">
    <property type="entry name" value="2',3'-CYCLIC-NUCLEOTIDE 2'-PHOSPHODIESTERASE"/>
    <property type="match status" value="1"/>
</dbReference>
<dbReference type="PIRSF" id="PIRSF004789">
    <property type="entry name" value="DR1281"/>
    <property type="match status" value="1"/>
</dbReference>
<feature type="binding site" evidence="6">
    <location>
        <position position="177"/>
    </location>
    <ligand>
        <name>Fe cation</name>
        <dbReference type="ChEBI" id="CHEBI:24875"/>
        <label>1</label>
    </ligand>
</feature>
<dbReference type="Pfam" id="PF13277">
    <property type="entry name" value="YmdB"/>
    <property type="match status" value="1"/>
</dbReference>
<evidence type="ECO:0000256" key="4">
    <source>
        <dbReference type="ARBA" id="ARBA00061401"/>
    </source>
</evidence>
<evidence type="ECO:0000313" key="8">
    <source>
        <dbReference type="Proteomes" id="UP000255328"/>
    </source>
</evidence>
<dbReference type="SUPFAM" id="SSF56300">
    <property type="entry name" value="Metallo-dependent phosphatases"/>
    <property type="match status" value="1"/>
</dbReference>
<comment type="similarity">
    <text evidence="4">Belongs to the YmdB-like family.</text>
</comment>
<reference evidence="7 8" key="1">
    <citation type="submission" date="2018-06" db="EMBL/GenBank/DDBJ databases">
        <authorList>
            <consortium name="Pathogen Informatics"/>
            <person name="Doyle S."/>
        </authorList>
    </citation>
    <scope>NUCLEOTIDE SEQUENCE [LARGE SCALE GENOMIC DNA]</scope>
    <source>
        <strain evidence="7 8">NCTC10723</strain>
    </source>
</reference>
<evidence type="ECO:0000256" key="3">
    <source>
        <dbReference type="ARBA" id="ARBA00023004"/>
    </source>
</evidence>
<dbReference type="InterPro" id="IPR005235">
    <property type="entry name" value="YmdB-like"/>
</dbReference>